<keyword evidence="3" id="KW-0645">Protease</keyword>
<comment type="similarity">
    <text evidence="1">Belongs to the peptidase M42 family.</text>
</comment>
<evidence type="ECO:0000313" key="8">
    <source>
        <dbReference type="Proteomes" id="UP000500938"/>
    </source>
</evidence>
<dbReference type="GO" id="GO:0046872">
    <property type="term" value="F:metal ion binding"/>
    <property type="evidence" value="ECO:0007669"/>
    <property type="project" value="UniProtKB-KW"/>
</dbReference>
<sequence>MHRSVRRSLRVALITAAGCAVTTPLVAQSAPATSADAATPESVARWITLAAPPSGEAHALDALRGVLPGWTRDNMGNLVKRVGRGSPRRMIACAMDVPAFVVSGITEQGYIRLHRTGVAAHPLWDQFHEAHQLRILTARGEVTGVVAIANGHFARQHRGDTTVVGVDQLWVDVGASTKAQAEAQGISLLDPVVASRPVWTYAGYASGPAAGARASCAAVASAGAAAAASSQPGETIYVLSSQRSFGWVGLAAVLARSGKLDALTLLDEGKAAGSAAMLPVARLGQTKRAVTRVIASTGLDSVRVITPAVRFAGSMVESVAAADVRALLQEAARAGGLASAPALLAPALDTAKATASARLPRRDAYGAIEKTFMTIADLPGVPGHEWRVREAITALLPAWAKSRAVVDSAGNLIVAAGPERDSIAFIAHMDEVSFEVESISRDGTVRLARRGGVVPSAWEGQPAALHFDRVGASEAAPSLRGVFVPRDSARVKAPSVSTAWFGVDSATLVAQGVRVGDAVTGYKRASRLGGTRLTGRGSDDRTGSTALLHAVQRIDPNTLTHKVLFVWSVREEGGLNGAGAFGANHGRSLQRIYSVDTFVSSDTPLEDKAFAYAPLGQGFVLRGLDDGAISPPAERQRVLSAARAQGIPVQQGTTHGSTDGSAIAPYGAPNVGLSWPGRYSHTPGEVLDLRDVDALVKIITALATAAR</sequence>
<keyword evidence="4" id="KW-0479">Metal-binding</keyword>
<keyword evidence="8" id="KW-1185">Reference proteome</keyword>
<protein>
    <submittedName>
        <fullName evidence="7">M20/M25/M40 family metallo-hydrolase</fullName>
    </submittedName>
</protein>
<dbReference type="AlphaFoldDB" id="A0A6M4IVC8"/>
<name>A0A6M4IVC8_9BACT</name>
<dbReference type="RefSeq" id="WP_171226992.1">
    <property type="nucleotide sequence ID" value="NZ_CP053085.1"/>
</dbReference>
<dbReference type="InterPro" id="IPR008007">
    <property type="entry name" value="Peptidase_M42"/>
</dbReference>
<organism evidence="7 8">
    <name type="scientific">Gemmatimonas groenlandica</name>
    <dbReference type="NCBI Taxonomy" id="2732249"/>
    <lineage>
        <taxon>Bacteria</taxon>
        <taxon>Pseudomonadati</taxon>
        <taxon>Gemmatimonadota</taxon>
        <taxon>Gemmatimonadia</taxon>
        <taxon>Gemmatimonadales</taxon>
        <taxon>Gemmatimonadaceae</taxon>
        <taxon>Gemmatimonas</taxon>
    </lineage>
</organism>
<feature type="chain" id="PRO_5027054493" evidence="6">
    <location>
        <begin position="28"/>
        <end position="707"/>
    </location>
</feature>
<dbReference type="GO" id="GO:0004177">
    <property type="term" value="F:aminopeptidase activity"/>
    <property type="evidence" value="ECO:0007669"/>
    <property type="project" value="UniProtKB-KW"/>
</dbReference>
<accession>A0A6M4IVC8</accession>
<dbReference type="InterPro" id="IPR051464">
    <property type="entry name" value="Peptidase_M42_aminopept"/>
</dbReference>
<dbReference type="PANTHER" id="PTHR32481:SF0">
    <property type="entry name" value="AMINOPEPTIDASE YPDE-RELATED"/>
    <property type="match status" value="1"/>
</dbReference>
<dbReference type="KEGG" id="ggr:HKW67_19565"/>
<dbReference type="GO" id="GO:0006508">
    <property type="term" value="P:proteolysis"/>
    <property type="evidence" value="ECO:0007669"/>
    <property type="project" value="UniProtKB-KW"/>
</dbReference>
<evidence type="ECO:0000256" key="5">
    <source>
        <dbReference type="ARBA" id="ARBA00022801"/>
    </source>
</evidence>
<proteinExistence type="inferred from homology"/>
<keyword evidence="2" id="KW-0031">Aminopeptidase</keyword>
<dbReference type="SUPFAM" id="SSF101821">
    <property type="entry name" value="Aminopeptidase/glucanase lid domain"/>
    <property type="match status" value="2"/>
</dbReference>
<dbReference type="Pfam" id="PF05343">
    <property type="entry name" value="Peptidase_M42"/>
    <property type="match status" value="2"/>
</dbReference>
<evidence type="ECO:0000256" key="1">
    <source>
        <dbReference type="ARBA" id="ARBA00006272"/>
    </source>
</evidence>
<gene>
    <name evidence="7" type="ORF">HKW67_19565</name>
</gene>
<keyword evidence="5 7" id="KW-0378">Hydrolase</keyword>
<dbReference type="PANTHER" id="PTHR32481">
    <property type="entry name" value="AMINOPEPTIDASE"/>
    <property type="match status" value="1"/>
</dbReference>
<reference evidence="7 8" key="1">
    <citation type="submission" date="2020-05" db="EMBL/GenBank/DDBJ databases">
        <title>Complete genome sequence of Gemmatimonas greenlandica TET16.</title>
        <authorList>
            <person name="Zeng Y."/>
        </authorList>
    </citation>
    <scope>NUCLEOTIDE SEQUENCE [LARGE SCALE GENOMIC DNA]</scope>
    <source>
        <strain evidence="7 8">TET16</strain>
    </source>
</reference>
<evidence type="ECO:0000256" key="4">
    <source>
        <dbReference type="ARBA" id="ARBA00022723"/>
    </source>
</evidence>
<dbReference type="SUPFAM" id="SSF53187">
    <property type="entry name" value="Zn-dependent exopeptidases"/>
    <property type="match status" value="2"/>
</dbReference>
<dbReference type="InterPro" id="IPR023367">
    <property type="entry name" value="Peptidase_M42_dom2"/>
</dbReference>
<dbReference type="Proteomes" id="UP000500938">
    <property type="component" value="Chromosome"/>
</dbReference>
<feature type="signal peptide" evidence="6">
    <location>
        <begin position="1"/>
        <end position="27"/>
    </location>
</feature>
<evidence type="ECO:0000256" key="2">
    <source>
        <dbReference type="ARBA" id="ARBA00022438"/>
    </source>
</evidence>
<keyword evidence="6" id="KW-0732">Signal</keyword>
<dbReference type="EMBL" id="CP053085">
    <property type="protein sequence ID" value="QJR37557.1"/>
    <property type="molecule type" value="Genomic_DNA"/>
</dbReference>
<evidence type="ECO:0000313" key="7">
    <source>
        <dbReference type="EMBL" id="QJR37557.1"/>
    </source>
</evidence>
<evidence type="ECO:0000256" key="3">
    <source>
        <dbReference type="ARBA" id="ARBA00022670"/>
    </source>
</evidence>
<evidence type="ECO:0000256" key="6">
    <source>
        <dbReference type="SAM" id="SignalP"/>
    </source>
</evidence>
<dbReference type="Gene3D" id="2.40.30.40">
    <property type="entry name" value="Peptidase M42, domain 2"/>
    <property type="match status" value="2"/>
</dbReference>
<dbReference type="Gene3D" id="3.40.630.10">
    <property type="entry name" value="Zn peptidases"/>
    <property type="match status" value="1"/>
</dbReference>